<comment type="caution">
    <text evidence="1">The sequence shown here is derived from an EMBL/GenBank/DDBJ whole genome shotgun (WGS) entry which is preliminary data.</text>
</comment>
<dbReference type="Proteomes" id="UP000631694">
    <property type="component" value="Unassembled WGS sequence"/>
</dbReference>
<proteinExistence type="predicted"/>
<sequence length="163" mass="18545">MAFKLHSRARTWFDVVDARAFARSLTPAQREAAPRFLMFDAFYCCLLVGLDGGRQGRAADLEPTDFFRGYPESYRGQAELIAGLLVDAELRRQDILPDDKESIEAEMVRLLDLKSQTRLSQEGDELLNLYAAAGFQRMDDRMPAPHTLEDFLVGYHRLWSANA</sequence>
<organism evidence="1 2">
    <name type="scientific">Methylobrevis albus</name>
    <dbReference type="NCBI Taxonomy" id="2793297"/>
    <lineage>
        <taxon>Bacteria</taxon>
        <taxon>Pseudomonadati</taxon>
        <taxon>Pseudomonadota</taxon>
        <taxon>Alphaproteobacteria</taxon>
        <taxon>Hyphomicrobiales</taxon>
        <taxon>Pleomorphomonadaceae</taxon>
        <taxon>Methylobrevis</taxon>
    </lineage>
</organism>
<gene>
    <name evidence="1" type="ORF">I5731_19440</name>
</gene>
<dbReference type="AlphaFoldDB" id="A0A931I5U3"/>
<protein>
    <submittedName>
        <fullName evidence="1">Uncharacterized protein</fullName>
    </submittedName>
</protein>
<accession>A0A931I5U3</accession>
<dbReference type="EMBL" id="JADZLT010000056">
    <property type="protein sequence ID" value="MBH0240004.1"/>
    <property type="molecule type" value="Genomic_DNA"/>
</dbReference>
<keyword evidence="2" id="KW-1185">Reference proteome</keyword>
<dbReference type="RefSeq" id="WP_197313068.1">
    <property type="nucleotide sequence ID" value="NZ_JADZLT010000056.1"/>
</dbReference>
<name>A0A931I5U3_9HYPH</name>
<evidence type="ECO:0000313" key="2">
    <source>
        <dbReference type="Proteomes" id="UP000631694"/>
    </source>
</evidence>
<reference evidence="1" key="1">
    <citation type="submission" date="2020-12" db="EMBL/GenBank/DDBJ databases">
        <title>Methylobrevis albus sp. nov., isolated from fresh water lack sediment.</title>
        <authorList>
            <person name="Zou Q."/>
        </authorList>
    </citation>
    <scope>NUCLEOTIDE SEQUENCE</scope>
    <source>
        <strain evidence="1">L22</strain>
    </source>
</reference>
<evidence type="ECO:0000313" key="1">
    <source>
        <dbReference type="EMBL" id="MBH0240004.1"/>
    </source>
</evidence>